<dbReference type="OrthoDB" id="9802649at2"/>
<dbReference type="KEGG" id="amah:DLM_4553"/>
<gene>
    <name evidence="2" type="ORF">DLM_4553</name>
</gene>
<dbReference type="PANTHER" id="PTHR22916:SF56">
    <property type="entry name" value="GLYCOSYL TRANSFERASE"/>
    <property type="match status" value="1"/>
</dbReference>
<dbReference type="PANTHER" id="PTHR22916">
    <property type="entry name" value="GLYCOSYLTRANSFERASE"/>
    <property type="match status" value="1"/>
</dbReference>
<dbReference type="InterPro" id="IPR001173">
    <property type="entry name" value="Glyco_trans_2-like"/>
</dbReference>
<reference evidence="2 3" key="2">
    <citation type="journal article" date="2017" name="Genome Announc.">
        <title>Draft genome sequence of Aquitalea magnusonii strain H3, a plant growth-promoting bacterium of duckweed Lemna minor.</title>
        <authorList>
            <person name="Ishizawa H."/>
            <person name="Kuroda M."/>
            <person name="Ike M."/>
        </authorList>
    </citation>
    <scope>NUCLEOTIDE SEQUENCE [LARGE SCALE GENOMIC DNA]</scope>
    <source>
        <strain evidence="2 3">H3</strain>
    </source>
</reference>
<proteinExistence type="predicted"/>
<dbReference type="RefSeq" id="WP_089084428.1">
    <property type="nucleotide sequence ID" value="NZ_AP018823.1"/>
</dbReference>
<reference evidence="3" key="1">
    <citation type="journal article" date="2017" name="Biotechnol. Biofuels">
        <title>Evaluation of environmental bacterial communities as a factor affecting the growth of duckweed Lemna minor.</title>
        <authorList>
            <person name="Ishizawa H."/>
            <person name="Kuroda M."/>
            <person name="Morikawa M."/>
            <person name="Ike M."/>
        </authorList>
    </citation>
    <scope>NUCLEOTIDE SEQUENCE [LARGE SCALE GENOMIC DNA]</scope>
    <source>
        <strain evidence="3">H3</strain>
    </source>
</reference>
<dbReference type="EMBL" id="AP018823">
    <property type="protein sequence ID" value="BBF88101.1"/>
    <property type="molecule type" value="Genomic_DNA"/>
</dbReference>
<dbReference type="Pfam" id="PF00535">
    <property type="entry name" value="Glycos_transf_2"/>
    <property type="match status" value="1"/>
</dbReference>
<keyword evidence="2" id="KW-0808">Transferase</keyword>
<feature type="domain" description="Glycosyltransferase 2-like" evidence="1">
    <location>
        <begin position="7"/>
        <end position="120"/>
    </location>
</feature>
<protein>
    <submittedName>
        <fullName evidence="2">Glycosyl transferase, group 2 family protein</fullName>
    </submittedName>
</protein>
<organism evidence="2 3">
    <name type="scientific">Aquitalea magnusonii</name>
    <dbReference type="NCBI Taxonomy" id="332411"/>
    <lineage>
        <taxon>Bacteria</taxon>
        <taxon>Pseudomonadati</taxon>
        <taxon>Pseudomonadota</taxon>
        <taxon>Betaproteobacteria</taxon>
        <taxon>Neisseriales</taxon>
        <taxon>Chromobacteriaceae</taxon>
        <taxon>Aquitalea</taxon>
    </lineage>
</organism>
<name>A0A3G9GSB5_9NEIS</name>
<dbReference type="AlphaFoldDB" id="A0A3G9GSB5"/>
<dbReference type="Gene3D" id="3.90.550.10">
    <property type="entry name" value="Spore Coat Polysaccharide Biosynthesis Protein SpsA, Chain A"/>
    <property type="match status" value="1"/>
</dbReference>
<dbReference type="SUPFAM" id="SSF53448">
    <property type="entry name" value="Nucleotide-diphospho-sugar transferases"/>
    <property type="match status" value="1"/>
</dbReference>
<dbReference type="CDD" id="cd00761">
    <property type="entry name" value="Glyco_tranf_GTA_type"/>
    <property type="match status" value="1"/>
</dbReference>
<keyword evidence="3" id="KW-1185">Reference proteome</keyword>
<evidence type="ECO:0000313" key="2">
    <source>
        <dbReference type="EMBL" id="BBF88101.1"/>
    </source>
</evidence>
<accession>A0A3G9GSB5</accession>
<evidence type="ECO:0000313" key="3">
    <source>
        <dbReference type="Proteomes" id="UP000198290"/>
    </source>
</evidence>
<sequence>MSTPRVTIGMPIYREARYLDMTIQSLLAQTFGDFELIISDNCSDDATYEIAQRYASMDSRIQLLRTEQTIAAPQNFYRIFDRARGEYMMFAAGHDLYHAEFIARCVQQLDANPNVVLATTATAWFNEGGIGSIIGGAYDTRGVDQLSRMTVVVWGLTFAYQLYGLNRMSAFRKVQYRNVNMPIMGIDHVMLFEMASLGEFAHDPEVLFFLRQAHDFGDPEAYKRKLMLDGVDGFQSFENQVNAYVDVIRRNLPAGIDRDMFINNVVNCCLLKYRNTLQCYGLHFNQISEQTSPILAQYLNVQRDAANFMDILLGERYGQIA</sequence>
<dbReference type="InterPro" id="IPR029044">
    <property type="entry name" value="Nucleotide-diphossugar_trans"/>
</dbReference>
<dbReference type="GO" id="GO:0016758">
    <property type="term" value="F:hexosyltransferase activity"/>
    <property type="evidence" value="ECO:0007669"/>
    <property type="project" value="UniProtKB-ARBA"/>
</dbReference>
<evidence type="ECO:0000259" key="1">
    <source>
        <dbReference type="Pfam" id="PF00535"/>
    </source>
</evidence>
<dbReference type="Proteomes" id="UP000198290">
    <property type="component" value="Chromosome"/>
</dbReference>
<reference evidence="3" key="3">
    <citation type="journal article" date="2017" name="Plant Physiol. Biochem.">
        <title>Differential oxidative and antioxidative response of duckweed Lemna minor toward plant growth promoting/inhibiting bacteria.</title>
        <authorList>
            <person name="Ishizawa H."/>
            <person name="Kuroda M."/>
            <person name="Morikawa M."/>
            <person name="Ike M."/>
        </authorList>
    </citation>
    <scope>NUCLEOTIDE SEQUENCE [LARGE SCALE GENOMIC DNA]</scope>
    <source>
        <strain evidence="3">H3</strain>
    </source>
</reference>